<dbReference type="SMART" id="SM00389">
    <property type="entry name" value="HOX"/>
    <property type="match status" value="3"/>
</dbReference>
<comment type="similarity">
    <text evidence="3">Belongs to the Caudal homeobox family.</text>
</comment>
<feature type="compositionally biased region" description="Low complexity" evidence="10">
    <location>
        <begin position="181"/>
        <end position="199"/>
    </location>
</feature>
<feature type="compositionally biased region" description="Low complexity" evidence="10">
    <location>
        <begin position="986"/>
        <end position="995"/>
    </location>
</feature>
<dbReference type="GO" id="GO:0008270">
    <property type="term" value="F:zinc ion binding"/>
    <property type="evidence" value="ECO:0007669"/>
    <property type="project" value="UniProtKB-KW"/>
</dbReference>
<keyword evidence="7 9" id="KW-0539">Nucleus</keyword>
<evidence type="ECO:0000256" key="10">
    <source>
        <dbReference type="SAM" id="MobiDB-lite"/>
    </source>
</evidence>
<dbReference type="PROSITE" id="PS50071">
    <property type="entry name" value="HOMEOBOX_2"/>
    <property type="match status" value="3"/>
</dbReference>
<dbReference type="Gene3D" id="3.30.40.10">
    <property type="entry name" value="Zinc/RING finger domain, C3HC4 (zinc finger)"/>
    <property type="match status" value="1"/>
</dbReference>
<feature type="compositionally biased region" description="Acidic residues" evidence="10">
    <location>
        <begin position="97"/>
        <end position="132"/>
    </location>
</feature>
<keyword evidence="5 8" id="KW-0863">Zinc-finger</keyword>
<evidence type="ECO:0000256" key="3">
    <source>
        <dbReference type="ARBA" id="ARBA00010341"/>
    </source>
</evidence>
<feature type="region of interest" description="Disordered" evidence="10">
    <location>
        <begin position="397"/>
        <end position="438"/>
    </location>
</feature>
<dbReference type="VEuPathDB" id="FungiDB:PPTG_12140"/>
<dbReference type="InterPro" id="IPR001356">
    <property type="entry name" value="HD"/>
</dbReference>
<keyword evidence="4" id="KW-0479">Metal-binding</keyword>
<sequence length="1202" mass="131174">MTGPPTRAQNTNERGKRRTGDVEMEGKAALDDATERKKALLVYKSNLQSASDDDDDASDEEEDVPGVKSDVRVPPPPARVEDMEAPRGLTKQNVALGEEDDEADAYEEEEGGVQVEKDDDESLNAPSDDDLDSTATPRRSETDEDDDESPKRAESLNASTPALEERNNMKNMPAHSETDSASEAAANRAPSPSPSNASAQHVDDSTTLTLKSGTSNVGAIIAARRRTVARKECEACHEPRNGRRALLCQQCKCMYHTSCFRQQFPKLVPAANRQWYCPDCEPAVKTASTEKPPANTPRKQHRSDFSAKGRASRGSKSSSSTNRGKGEIDDKAGVAGDVTGTAAETEVQRLTDLALRGGKNINSTILEQTGEMLHITQTLTKEINSVMGPNWLEYSNGAGNGSIHGASTGNNDVKREQQHQQQVESPPPPPFLLVPASSAHASSAASSQIVATNDASASNGNNAGISEKDVLLRRVHNGLDSLKQLLEQLQVAGIQFEVDFIREAKATPNQDRKSTSASGARKQATGTAGRSASGSKGKSGASRLYSSKQIQKLEEWYQRSSRPESSEIHSMYRIINCPDYADPELQPEGISVKQIRIWFDNRRAKERLDYMRLKMKDISTTDMDADSVKKMKAAYIDEAKEVLEARVSRMRENGQGSGHVVDEADMALIANTADQPMHGRAPKAIPCGGSMRDGVDRPPTSGSSVQKKRIRIDHVASVRKALRDARDAGKSEEETKALRLAAIERARERLHVPYKNARTGASKPLGKEEVSHIKMKMLKMLEEDASAEELTDIIELLLSLIIPRAVLIESGIQRQLELVLIAHKDNKELVRQTKKLQDEFQWIVENGDAPSVVAAMAGEASTNKKRKEKPRSLLLSVDTESLPGTPGSSPSSGPTPSPESRRPRVKFSLAQLVKLEKYFHKEDTPSKKKLDKIAARLNAIASSDPSSDAAQRSIDYKQIRCWFYKRRSANQPPQALSGADLHIDDAASSSSSSSDTESDNDTKSEKGSKSRAKSKSKTLAIAPGGSGAKRKAAVSDDKSNAKRSKTETPNVHTAATETTETVSRSDEDSAGSAQAGRIFNVKQLATIIEEYEKNPRPTVARLEELLKVLNQDDHTDEYSGNALGVTKQQIKTWFSNRRAKERLDLIKMKIKETRAGLQGSSESDSDDDELEETESMPTIALPATSGERRTVVDEAEDMKVDA</sequence>
<dbReference type="InterPro" id="IPR011011">
    <property type="entry name" value="Znf_FYVE_PHD"/>
</dbReference>
<feature type="region of interest" description="Disordered" evidence="10">
    <location>
        <begin position="507"/>
        <end position="544"/>
    </location>
</feature>
<feature type="compositionally biased region" description="Low complexity" evidence="10">
    <location>
        <begin position="524"/>
        <end position="543"/>
    </location>
</feature>
<evidence type="ECO:0000256" key="9">
    <source>
        <dbReference type="RuleBase" id="RU000682"/>
    </source>
</evidence>
<dbReference type="PROSITE" id="PS50016">
    <property type="entry name" value="ZF_PHD_2"/>
    <property type="match status" value="1"/>
</dbReference>
<dbReference type="CDD" id="cd15489">
    <property type="entry name" value="PHD_SF"/>
    <property type="match status" value="1"/>
</dbReference>
<dbReference type="SUPFAM" id="SSF46689">
    <property type="entry name" value="Homeodomain-like"/>
    <property type="match status" value="3"/>
</dbReference>
<feature type="domain" description="Homeobox" evidence="12">
    <location>
        <begin position="536"/>
        <end position="609"/>
    </location>
</feature>
<evidence type="ECO:0000256" key="5">
    <source>
        <dbReference type="ARBA" id="ARBA00022771"/>
    </source>
</evidence>
<dbReference type="SUPFAM" id="SSF57903">
    <property type="entry name" value="FYVE/PHD zinc finger"/>
    <property type="match status" value="1"/>
</dbReference>
<evidence type="ECO:0000256" key="8">
    <source>
        <dbReference type="PROSITE-ProRule" id="PRU00146"/>
    </source>
</evidence>
<dbReference type="OMA" id="EVCHEPR"/>
<feature type="domain" description="PHD-type" evidence="11">
    <location>
        <begin position="230"/>
        <end position="283"/>
    </location>
</feature>
<feature type="region of interest" description="Disordered" evidence="10">
    <location>
        <begin position="686"/>
        <end position="708"/>
    </location>
</feature>
<dbReference type="InterPro" id="IPR001965">
    <property type="entry name" value="Znf_PHD"/>
</dbReference>
<evidence type="ECO:0000313" key="13">
    <source>
        <dbReference type="EMBL" id="ETL92378.1"/>
    </source>
</evidence>
<dbReference type="GO" id="GO:0030154">
    <property type="term" value="P:cell differentiation"/>
    <property type="evidence" value="ECO:0007669"/>
    <property type="project" value="TreeGrafter"/>
</dbReference>
<evidence type="ECO:0000256" key="4">
    <source>
        <dbReference type="ARBA" id="ARBA00022723"/>
    </source>
</evidence>
<dbReference type="SMART" id="SM00249">
    <property type="entry name" value="PHD"/>
    <property type="match status" value="1"/>
</dbReference>
<feature type="DNA-binding region" description="Homeobox" evidence="7">
    <location>
        <begin position="538"/>
        <end position="610"/>
    </location>
</feature>
<feature type="compositionally biased region" description="Low complexity" evidence="10">
    <location>
        <begin position="308"/>
        <end position="320"/>
    </location>
</feature>
<dbReference type="InterPro" id="IPR009057">
    <property type="entry name" value="Homeodomain-like_sf"/>
</dbReference>
<dbReference type="CDD" id="cd00086">
    <property type="entry name" value="homeodomain"/>
    <property type="match status" value="3"/>
</dbReference>
<keyword evidence="6" id="KW-0862">Zinc</keyword>
<dbReference type="InterPro" id="IPR047152">
    <property type="entry name" value="Caudal_homeobox"/>
</dbReference>
<dbReference type="Proteomes" id="UP000054423">
    <property type="component" value="Unassembled WGS sequence"/>
</dbReference>
<feature type="region of interest" description="Disordered" evidence="10">
    <location>
        <begin position="1"/>
        <end position="33"/>
    </location>
</feature>
<gene>
    <name evidence="13" type="ORF">L917_09306</name>
</gene>
<dbReference type="Pfam" id="PF00046">
    <property type="entry name" value="Homeodomain"/>
    <property type="match status" value="3"/>
</dbReference>
<dbReference type="AlphaFoldDB" id="W2L4M5"/>
<evidence type="ECO:0000256" key="1">
    <source>
        <dbReference type="ARBA" id="ARBA00004123"/>
    </source>
</evidence>
<dbReference type="PANTHER" id="PTHR24332:SF9">
    <property type="entry name" value="HOMEOTIC PROTEIN CAUDAL"/>
    <property type="match status" value="1"/>
</dbReference>
<evidence type="ECO:0000256" key="7">
    <source>
        <dbReference type="PROSITE-ProRule" id="PRU00108"/>
    </source>
</evidence>
<dbReference type="Pfam" id="PF00628">
    <property type="entry name" value="PHD"/>
    <property type="match status" value="1"/>
</dbReference>
<keyword evidence="7 9" id="KW-0371">Homeobox</keyword>
<dbReference type="OrthoDB" id="125004at2759"/>
<feature type="domain" description="Homeobox" evidence="12">
    <location>
        <begin position="898"/>
        <end position="973"/>
    </location>
</feature>
<feature type="region of interest" description="Disordered" evidence="10">
    <location>
        <begin position="985"/>
        <end position="1073"/>
    </location>
</feature>
<dbReference type="Gene3D" id="1.10.10.60">
    <property type="entry name" value="Homeodomain-like"/>
    <property type="match status" value="3"/>
</dbReference>
<feature type="compositionally biased region" description="Acidic residues" evidence="10">
    <location>
        <begin position="51"/>
        <end position="64"/>
    </location>
</feature>
<dbReference type="GO" id="GO:0003700">
    <property type="term" value="F:DNA-binding transcription factor activity"/>
    <property type="evidence" value="ECO:0007669"/>
    <property type="project" value="TreeGrafter"/>
</dbReference>
<dbReference type="GO" id="GO:0009948">
    <property type="term" value="P:anterior/posterior axis specification"/>
    <property type="evidence" value="ECO:0007669"/>
    <property type="project" value="TreeGrafter"/>
</dbReference>
<feature type="region of interest" description="Disordered" evidence="10">
    <location>
        <begin position="45"/>
        <end position="211"/>
    </location>
</feature>
<evidence type="ECO:0000259" key="11">
    <source>
        <dbReference type="PROSITE" id="PS50016"/>
    </source>
</evidence>
<feature type="domain" description="Homeobox" evidence="12">
    <location>
        <begin position="1079"/>
        <end position="1144"/>
    </location>
</feature>
<feature type="compositionally biased region" description="Basic and acidic residues" evidence="10">
    <location>
        <begin position="18"/>
        <end position="33"/>
    </location>
</feature>
<dbReference type="GO" id="GO:0005634">
    <property type="term" value="C:nucleus"/>
    <property type="evidence" value="ECO:0007669"/>
    <property type="project" value="UniProtKB-SubCell"/>
</dbReference>
<feature type="compositionally biased region" description="Low complexity" evidence="10">
    <location>
        <begin position="879"/>
        <end position="894"/>
    </location>
</feature>
<feature type="DNA-binding region" description="Homeobox" evidence="7">
    <location>
        <begin position="900"/>
        <end position="974"/>
    </location>
</feature>
<evidence type="ECO:0008006" key="14">
    <source>
        <dbReference type="Google" id="ProtNLM"/>
    </source>
</evidence>
<feature type="region of interest" description="Disordered" evidence="10">
    <location>
        <begin position="858"/>
        <end position="904"/>
    </location>
</feature>
<feature type="region of interest" description="Disordered" evidence="10">
    <location>
        <begin position="286"/>
        <end position="336"/>
    </location>
</feature>
<organism evidence="13">
    <name type="scientific">Phytophthora nicotianae</name>
    <name type="common">Potato buckeye rot agent</name>
    <name type="synonym">Phytophthora parasitica</name>
    <dbReference type="NCBI Taxonomy" id="4792"/>
    <lineage>
        <taxon>Eukaryota</taxon>
        <taxon>Sar</taxon>
        <taxon>Stramenopiles</taxon>
        <taxon>Oomycota</taxon>
        <taxon>Peronosporomycetes</taxon>
        <taxon>Peronosporales</taxon>
        <taxon>Peronosporaceae</taxon>
        <taxon>Phytophthora</taxon>
    </lineage>
</organism>
<proteinExistence type="inferred from homology"/>
<feature type="compositionally biased region" description="Basic and acidic residues" evidence="10">
    <location>
        <begin position="1033"/>
        <end position="1046"/>
    </location>
</feature>
<evidence type="ECO:0000256" key="6">
    <source>
        <dbReference type="ARBA" id="ARBA00022833"/>
    </source>
</evidence>
<feature type="DNA-binding region" description="Homeobox" evidence="7">
    <location>
        <begin position="1081"/>
        <end position="1145"/>
    </location>
</feature>
<dbReference type="PROSITE" id="PS01359">
    <property type="entry name" value="ZF_PHD_1"/>
    <property type="match status" value="1"/>
</dbReference>
<evidence type="ECO:0000256" key="2">
    <source>
        <dbReference type="ARBA" id="ARBA00007427"/>
    </source>
</evidence>
<accession>W2L4M5</accession>
<dbReference type="InterPro" id="IPR019787">
    <property type="entry name" value="Znf_PHD-finger"/>
</dbReference>
<dbReference type="GO" id="GO:0006357">
    <property type="term" value="P:regulation of transcription by RNA polymerase II"/>
    <property type="evidence" value="ECO:0007669"/>
    <property type="project" value="TreeGrafter"/>
</dbReference>
<name>W2L4M5_PHYNI</name>
<dbReference type="FunFam" id="1.10.10.60:FF:000460">
    <property type="entry name" value="Homebox and aldo/keto reductase"/>
    <property type="match status" value="1"/>
</dbReference>
<dbReference type="PANTHER" id="PTHR24332">
    <property type="entry name" value="HOMEOBOX PROTEIN CDX"/>
    <property type="match status" value="1"/>
</dbReference>
<comment type="subcellular location">
    <subcellularLocation>
        <location evidence="1 7 9">Nucleus</location>
    </subcellularLocation>
</comment>
<evidence type="ECO:0000259" key="12">
    <source>
        <dbReference type="PROSITE" id="PS50071"/>
    </source>
</evidence>
<dbReference type="EMBL" id="KI679893">
    <property type="protein sequence ID" value="ETL92378.1"/>
    <property type="molecule type" value="Genomic_DNA"/>
</dbReference>
<comment type="similarity">
    <text evidence="2">Belongs to the PHD-associated homeobox family.</text>
</comment>
<reference evidence="13" key="1">
    <citation type="submission" date="2013-11" db="EMBL/GenBank/DDBJ databases">
        <title>The Genome Sequence of Phytophthora parasitica CHvinca01.</title>
        <authorList>
            <consortium name="The Broad Institute Genomics Platform"/>
            <person name="Russ C."/>
            <person name="Tyler B."/>
            <person name="Panabieres F."/>
            <person name="Shan W."/>
            <person name="Tripathy S."/>
            <person name="Grunwald N."/>
            <person name="Machado M."/>
            <person name="Johnson C.S."/>
            <person name="Arredondo F."/>
            <person name="Hong C."/>
            <person name="Coffey M."/>
            <person name="Young S.K."/>
            <person name="Zeng Q."/>
            <person name="Gargeya S."/>
            <person name="Fitzgerald M."/>
            <person name="Abouelleil A."/>
            <person name="Alvarado L."/>
            <person name="Chapman S.B."/>
            <person name="Gainer-Dewar J."/>
            <person name="Goldberg J."/>
            <person name="Griggs A."/>
            <person name="Gujja S."/>
            <person name="Hansen M."/>
            <person name="Howarth C."/>
            <person name="Imamovic A."/>
            <person name="Ireland A."/>
            <person name="Larimer J."/>
            <person name="McCowan C."/>
            <person name="Murphy C."/>
            <person name="Pearson M."/>
            <person name="Poon T.W."/>
            <person name="Priest M."/>
            <person name="Roberts A."/>
            <person name="Saif S."/>
            <person name="Shea T."/>
            <person name="Sykes S."/>
            <person name="Wortman J."/>
            <person name="Nusbaum C."/>
            <person name="Birren B."/>
        </authorList>
    </citation>
    <scope>NUCLEOTIDE SEQUENCE [LARGE SCALE GENOMIC DNA]</scope>
    <source>
        <strain evidence="13">CHvinca01</strain>
    </source>
</reference>
<feature type="compositionally biased region" description="Acidic residues" evidence="10">
    <location>
        <begin position="1163"/>
        <end position="1174"/>
    </location>
</feature>
<dbReference type="InterPro" id="IPR013083">
    <property type="entry name" value="Znf_RING/FYVE/PHD"/>
</dbReference>
<feature type="region of interest" description="Disordered" evidence="10">
    <location>
        <begin position="1153"/>
        <end position="1202"/>
    </location>
</feature>
<protein>
    <recommendedName>
        <fullName evidence="14">Homeobox protein</fullName>
    </recommendedName>
</protein>
<feature type="compositionally biased region" description="Basic and acidic residues" evidence="10">
    <location>
        <begin position="1186"/>
        <end position="1202"/>
    </location>
</feature>
<keyword evidence="7 9" id="KW-0238">DNA-binding</keyword>
<dbReference type="GO" id="GO:0000977">
    <property type="term" value="F:RNA polymerase II transcription regulatory region sequence-specific DNA binding"/>
    <property type="evidence" value="ECO:0007669"/>
    <property type="project" value="TreeGrafter"/>
</dbReference>
<dbReference type="InterPro" id="IPR019786">
    <property type="entry name" value="Zinc_finger_PHD-type_CS"/>
</dbReference>